<dbReference type="InterPro" id="IPR011990">
    <property type="entry name" value="TPR-like_helical_dom_sf"/>
</dbReference>
<gene>
    <name evidence="1" type="ORF">SDC9_34926</name>
</gene>
<dbReference type="Gene3D" id="1.25.40.10">
    <property type="entry name" value="Tetratricopeptide repeat domain"/>
    <property type="match status" value="1"/>
</dbReference>
<evidence type="ECO:0000313" key="1">
    <source>
        <dbReference type="EMBL" id="MPL88897.1"/>
    </source>
</evidence>
<reference evidence="1" key="1">
    <citation type="submission" date="2019-08" db="EMBL/GenBank/DDBJ databases">
        <authorList>
            <person name="Kucharzyk K."/>
            <person name="Murdoch R.W."/>
            <person name="Higgins S."/>
            <person name="Loffler F."/>
        </authorList>
    </citation>
    <scope>NUCLEOTIDE SEQUENCE</scope>
</reference>
<accession>A0A644VCG3</accession>
<protein>
    <submittedName>
        <fullName evidence="1">Uncharacterized protein</fullName>
    </submittedName>
</protein>
<dbReference type="SUPFAM" id="SSF48452">
    <property type="entry name" value="TPR-like"/>
    <property type="match status" value="1"/>
</dbReference>
<comment type="caution">
    <text evidence="1">The sequence shown here is derived from an EMBL/GenBank/DDBJ whole genome shotgun (WGS) entry which is preliminary data.</text>
</comment>
<name>A0A644VCG3_9ZZZZ</name>
<organism evidence="1">
    <name type="scientific">bioreactor metagenome</name>
    <dbReference type="NCBI Taxonomy" id="1076179"/>
    <lineage>
        <taxon>unclassified sequences</taxon>
        <taxon>metagenomes</taxon>
        <taxon>ecological metagenomes</taxon>
    </lineage>
</organism>
<proteinExistence type="predicted"/>
<dbReference type="EMBL" id="VSSQ01000267">
    <property type="protein sequence ID" value="MPL88897.1"/>
    <property type="molecule type" value="Genomic_DNA"/>
</dbReference>
<sequence length="247" mass="29000">MELDMKEWNAYVDFVSGGEWPIPRGFVSDYNNWLCRSVVGRALYFREKVEEAMTVLSTVVNIEPSMEKPNSGMGEVEHKILCMRDLAKIVWQLTENSDAALKFWDEAVRLCDMWPYNFNSVARGEISYGRLVMLWVAGKYDLVESQLKEMAASERFEMPEYNVNSYRYFAYKFRAETEYNAKNVHKAALIFEEAFKYYPMSVEARREETKAKAMTDMEERYNKFLQMSKTQYIQWEVVGEARGPVRG</sequence>
<dbReference type="AlphaFoldDB" id="A0A644VCG3"/>